<evidence type="ECO:0000313" key="1">
    <source>
        <dbReference type="EMBL" id="SEM41978.1"/>
    </source>
</evidence>
<protein>
    <submittedName>
        <fullName evidence="1">Uncharacterized protein</fullName>
    </submittedName>
</protein>
<accession>A0A1H7Y9H9</accession>
<dbReference type="RefSeq" id="WP_143094698.1">
    <property type="nucleotide sequence ID" value="NZ_BBPN01000039.1"/>
</dbReference>
<organism evidence="1 2">
    <name type="scientific">Streptacidiphilus jiangxiensis</name>
    <dbReference type="NCBI Taxonomy" id="235985"/>
    <lineage>
        <taxon>Bacteria</taxon>
        <taxon>Bacillati</taxon>
        <taxon>Actinomycetota</taxon>
        <taxon>Actinomycetes</taxon>
        <taxon>Kitasatosporales</taxon>
        <taxon>Streptomycetaceae</taxon>
        <taxon>Streptacidiphilus</taxon>
    </lineage>
</organism>
<dbReference type="Proteomes" id="UP000183015">
    <property type="component" value="Unassembled WGS sequence"/>
</dbReference>
<keyword evidence="2" id="KW-1185">Reference proteome</keyword>
<reference evidence="2" key="1">
    <citation type="submission" date="2016-10" db="EMBL/GenBank/DDBJ databases">
        <authorList>
            <person name="Varghese N."/>
        </authorList>
    </citation>
    <scope>NUCLEOTIDE SEQUENCE [LARGE SCALE GENOMIC DNA]</scope>
    <source>
        <strain evidence="2">DSM 45096 / BCRC 16803 / CGMCC 4.1857 / CIP 109030 / JCM 12277 / KCTC 19219 / NBRC 100920 / 33214</strain>
    </source>
</reference>
<sequence length="76" mass="8111">MAQTTPDPGKPYGGLWTPPEKYHAPGCKGVDPGESHTCSVGVRVIGGKLHGCEHECHDVEVARLKAISLRFGETIT</sequence>
<gene>
    <name evidence="1" type="ORF">SAMN05414137_12740</name>
</gene>
<dbReference type="AlphaFoldDB" id="A0A1H7Y9H9"/>
<dbReference type="eggNOG" id="ENOG5031M1C">
    <property type="taxonomic scope" value="Bacteria"/>
</dbReference>
<dbReference type="EMBL" id="FOAZ01000027">
    <property type="protein sequence ID" value="SEM41978.1"/>
    <property type="molecule type" value="Genomic_DNA"/>
</dbReference>
<name>A0A1H7Y9H9_STRJI</name>
<dbReference type="OrthoDB" id="3854435at2"/>
<evidence type="ECO:0000313" key="2">
    <source>
        <dbReference type="Proteomes" id="UP000183015"/>
    </source>
</evidence>
<proteinExistence type="predicted"/>